<feature type="compositionally biased region" description="Polar residues" evidence="2">
    <location>
        <begin position="154"/>
        <end position="189"/>
    </location>
</feature>
<feature type="region of interest" description="Disordered" evidence="2">
    <location>
        <begin position="1"/>
        <end position="82"/>
    </location>
</feature>
<dbReference type="SUPFAM" id="SSF47676">
    <property type="entry name" value="Conserved domain common to transcription factors TFIIS, elongin A, CRSP70"/>
    <property type="match status" value="1"/>
</dbReference>
<dbReference type="InterPro" id="IPR017923">
    <property type="entry name" value="TFIIS_N"/>
</dbReference>
<gene>
    <name evidence="4" type="ORF">FIBSPDRAFT_825474</name>
</gene>
<dbReference type="GO" id="GO:0005634">
    <property type="term" value="C:nucleus"/>
    <property type="evidence" value="ECO:0007669"/>
    <property type="project" value="UniProtKB-SubCell"/>
</dbReference>
<feature type="compositionally biased region" description="Low complexity" evidence="2">
    <location>
        <begin position="136"/>
        <end position="148"/>
    </location>
</feature>
<dbReference type="Gene3D" id="1.20.930.10">
    <property type="entry name" value="Conserved domain common to transcription factors TFIIS, elongin A, CRSP70"/>
    <property type="match status" value="1"/>
</dbReference>
<proteinExistence type="predicted"/>
<comment type="subcellular location">
    <subcellularLocation>
        <location evidence="1">Nucleus</location>
    </subcellularLocation>
</comment>
<feature type="region of interest" description="Disordered" evidence="2">
    <location>
        <begin position="427"/>
        <end position="491"/>
    </location>
</feature>
<dbReference type="Proteomes" id="UP000076532">
    <property type="component" value="Unassembled WGS sequence"/>
</dbReference>
<keyword evidence="1" id="KW-0539">Nucleus</keyword>
<feature type="compositionally biased region" description="Low complexity" evidence="2">
    <location>
        <begin position="190"/>
        <end position="207"/>
    </location>
</feature>
<name>A0A166KBU1_9AGAM</name>
<dbReference type="PROSITE" id="PS51319">
    <property type="entry name" value="TFIIS_N"/>
    <property type="match status" value="1"/>
</dbReference>
<dbReference type="STRING" id="436010.A0A166KBU1"/>
<evidence type="ECO:0000313" key="4">
    <source>
        <dbReference type="EMBL" id="KZP21744.1"/>
    </source>
</evidence>
<dbReference type="EMBL" id="KV417545">
    <property type="protein sequence ID" value="KZP21744.1"/>
    <property type="molecule type" value="Genomic_DNA"/>
</dbReference>
<feature type="domain" description="TFIIS N-terminal" evidence="3">
    <location>
        <begin position="352"/>
        <end position="430"/>
    </location>
</feature>
<organism evidence="4 5">
    <name type="scientific">Athelia psychrophila</name>
    <dbReference type="NCBI Taxonomy" id="1759441"/>
    <lineage>
        <taxon>Eukaryota</taxon>
        <taxon>Fungi</taxon>
        <taxon>Dikarya</taxon>
        <taxon>Basidiomycota</taxon>
        <taxon>Agaricomycotina</taxon>
        <taxon>Agaricomycetes</taxon>
        <taxon>Agaricomycetidae</taxon>
        <taxon>Atheliales</taxon>
        <taxon>Atheliaceae</taxon>
        <taxon>Athelia</taxon>
    </lineage>
</organism>
<keyword evidence="5" id="KW-1185">Reference proteome</keyword>
<dbReference type="AlphaFoldDB" id="A0A166KBU1"/>
<feature type="compositionally biased region" description="Polar residues" evidence="2">
    <location>
        <begin position="1"/>
        <end position="17"/>
    </location>
</feature>
<feature type="non-terminal residue" evidence="4">
    <location>
        <position position="491"/>
    </location>
</feature>
<evidence type="ECO:0000256" key="1">
    <source>
        <dbReference type="PROSITE-ProRule" id="PRU00649"/>
    </source>
</evidence>
<evidence type="ECO:0000313" key="5">
    <source>
        <dbReference type="Proteomes" id="UP000076532"/>
    </source>
</evidence>
<protein>
    <recommendedName>
        <fullName evidence="3">TFIIS N-terminal domain-containing protein</fullName>
    </recommendedName>
</protein>
<dbReference type="OrthoDB" id="6159439at2759"/>
<reference evidence="4 5" key="1">
    <citation type="journal article" date="2016" name="Mol. Biol. Evol.">
        <title>Comparative Genomics of Early-Diverging Mushroom-Forming Fungi Provides Insights into the Origins of Lignocellulose Decay Capabilities.</title>
        <authorList>
            <person name="Nagy L.G."/>
            <person name="Riley R."/>
            <person name="Tritt A."/>
            <person name="Adam C."/>
            <person name="Daum C."/>
            <person name="Floudas D."/>
            <person name="Sun H."/>
            <person name="Yadav J.S."/>
            <person name="Pangilinan J."/>
            <person name="Larsson K.H."/>
            <person name="Matsuura K."/>
            <person name="Barry K."/>
            <person name="Labutti K."/>
            <person name="Kuo R."/>
            <person name="Ohm R.A."/>
            <person name="Bhattacharya S.S."/>
            <person name="Shirouzu T."/>
            <person name="Yoshinaga Y."/>
            <person name="Martin F.M."/>
            <person name="Grigoriev I.V."/>
            <person name="Hibbett D.S."/>
        </authorList>
    </citation>
    <scope>NUCLEOTIDE SEQUENCE [LARGE SCALE GENOMIC DNA]</scope>
    <source>
        <strain evidence="4 5">CBS 109695</strain>
    </source>
</reference>
<evidence type="ECO:0000259" key="3">
    <source>
        <dbReference type="PROSITE" id="PS51319"/>
    </source>
</evidence>
<sequence length="491" mass="53206">MDMYANTTPWQQPNHPQHQFGGDPLLGQHDGRPASVDTWKDRVGGGSSSGVQQGMDMNDFTLGDLPAPPNPSASPPSQFNIHNIYTPSSFSYGGGPPSFTSNPYNTASAWPGQSSTTVPLSSYSTLNGATTSTAGSSQQHSPPSSHMMIDPALTTMNGSSSDSLQQYAPTPNYSTSQYGQPQLPQRQHTQSYQPTQQHNQQQQQQQQPLSINPSALDPSPFMQFFQTQQAQQQQHQQPHMQGTLSPHALHAPHASLMPPIMPQAFYPADPLPAAQPVNPQVRIDRFHGALKAHLQPTAFNGAGAVNALTDLIMEFGSPEVSAPTRLEILTKIRDNAGNHYFRAWSENPVAIDITREWLKAGATAKGDSPLVETIMPLLQIIDRLPLTIDTLKTSKLGKIVVKLTKDPPAPAIKDMAQNVERRWRQLLSGDGAKAPESEDAKSKKRKSTEPPPARTLPPAKKAVGLRAAPVQREPTTAKTVAPAKSDSSFFS</sequence>
<evidence type="ECO:0000256" key="2">
    <source>
        <dbReference type="SAM" id="MobiDB-lite"/>
    </source>
</evidence>
<dbReference type="InterPro" id="IPR035441">
    <property type="entry name" value="TFIIS/LEDGF_dom_sf"/>
</dbReference>
<dbReference type="Pfam" id="PF08711">
    <property type="entry name" value="Med26"/>
    <property type="match status" value="1"/>
</dbReference>
<accession>A0A166KBU1</accession>
<feature type="region of interest" description="Disordered" evidence="2">
    <location>
        <begin position="129"/>
        <end position="219"/>
    </location>
</feature>